<organism evidence="2 3">
    <name type="scientific">Phaeosphaeria nodorum (strain SN15 / ATCC MYA-4574 / FGSC 10173)</name>
    <name type="common">Glume blotch fungus</name>
    <name type="synonym">Parastagonospora nodorum</name>
    <dbReference type="NCBI Taxonomy" id="321614"/>
    <lineage>
        <taxon>Eukaryota</taxon>
        <taxon>Fungi</taxon>
        <taxon>Dikarya</taxon>
        <taxon>Ascomycota</taxon>
        <taxon>Pezizomycotina</taxon>
        <taxon>Dothideomycetes</taxon>
        <taxon>Pleosporomycetidae</taxon>
        <taxon>Pleosporales</taxon>
        <taxon>Pleosporineae</taxon>
        <taxon>Phaeosphaeriaceae</taxon>
        <taxon>Parastagonospora</taxon>
    </lineage>
</organism>
<reference evidence="3" key="1">
    <citation type="journal article" date="2021" name="BMC Genomics">
        <title>Chromosome-level genome assembly and manually-curated proteome of model necrotroph Parastagonospora nodorum Sn15 reveals a genome-wide trove of candidate effector homologs, and redundancy of virulence-related functions within an accessory chromosome.</title>
        <authorList>
            <person name="Bertazzoni S."/>
            <person name="Jones D.A.B."/>
            <person name="Phan H.T."/>
            <person name="Tan K.-C."/>
            <person name="Hane J.K."/>
        </authorList>
    </citation>
    <scope>NUCLEOTIDE SEQUENCE [LARGE SCALE GENOMIC DNA]</scope>
    <source>
        <strain evidence="3">SN15 / ATCC MYA-4574 / FGSC 10173)</strain>
    </source>
</reference>
<dbReference type="AlphaFoldDB" id="A0A7U2F2A9"/>
<proteinExistence type="predicted"/>
<feature type="compositionally biased region" description="Polar residues" evidence="1">
    <location>
        <begin position="422"/>
        <end position="435"/>
    </location>
</feature>
<dbReference type="OMA" id="PRGFHEV"/>
<sequence>MSTSSMNEILKFMREEYDAQELLDTLPGHDRLRWIPWSVNTTVDLPEALIIGTVERRDVLAYVTQKGEKPREVRYCSIPAGRPSTSASLQTLTQDEVVTMKLDAPFKYNADSAKGMKRKFSVIIKWYFMARGLLENAVSGDLADWCKIFANALRNVEPDPRAIKGKKNAAGKPVAPRRSAALGSEPSTPAMKPHESGLANPRRPASGVAIVEESPDAEEPNSPYGLRSARRGEKGNTTEGAADSPHEQIPHTLGAENPAFETVRRCLEDQNIDYLLRNLPAVSEHQFFDARGSVPKKLYIGRTADRRDNIYAHLRVDSGLHFVEFWSRESKSHKDVKRMWQEIAKQSLIHPFNKTYEKNSKTTTIDAKIRLDTIIKWYFLAEGAGKDFVLKESPTFAVYLKQALAYIAQRMGPAAVPGPSEDSLTSSNQATNKFPKQTPPARPLDESQIQTSLASAVPSSATQASPRGTKRTFEDATFEALSDLSSKERKLTTDINIVDEELETHEMKKNNFAEQQERDKQQWLAKWELEKQRWLAEWELKSQNWVDEWEMEHDSILGRRETIAEERHGVRHKFRRLTLEVGQEE</sequence>
<dbReference type="EMBL" id="CP069029">
    <property type="protein sequence ID" value="QRC97373.1"/>
    <property type="molecule type" value="Genomic_DNA"/>
</dbReference>
<dbReference type="KEGG" id="pno:SNOG_08849"/>
<evidence type="ECO:0000313" key="2">
    <source>
        <dbReference type="EMBL" id="QRC97373.1"/>
    </source>
</evidence>
<keyword evidence="3" id="KW-1185">Reference proteome</keyword>
<evidence type="ECO:0000313" key="3">
    <source>
        <dbReference type="Proteomes" id="UP000663193"/>
    </source>
</evidence>
<dbReference type="VEuPathDB" id="FungiDB:JI435_088490"/>
<feature type="compositionally biased region" description="Polar residues" evidence="1">
    <location>
        <begin position="447"/>
        <end position="466"/>
    </location>
</feature>
<gene>
    <name evidence="2" type="ORF">JI435_088490</name>
</gene>
<name>A0A7U2F2A9_PHANO</name>
<feature type="region of interest" description="Disordered" evidence="1">
    <location>
        <begin position="415"/>
        <end position="473"/>
    </location>
</feature>
<protein>
    <submittedName>
        <fullName evidence="2">Uncharacterized protein</fullName>
    </submittedName>
</protein>
<accession>A0A7U2F2A9</accession>
<dbReference type="RefSeq" id="XP_001799153.1">
    <property type="nucleotide sequence ID" value="XM_001799101.1"/>
</dbReference>
<feature type="region of interest" description="Disordered" evidence="1">
    <location>
        <begin position="162"/>
        <end position="252"/>
    </location>
</feature>
<evidence type="ECO:0000256" key="1">
    <source>
        <dbReference type="SAM" id="MobiDB-lite"/>
    </source>
</evidence>
<dbReference type="Proteomes" id="UP000663193">
    <property type="component" value="Chromosome 7"/>
</dbReference>
<dbReference type="OrthoDB" id="3776883at2759"/>